<dbReference type="GO" id="GO:0004364">
    <property type="term" value="F:glutathione transferase activity"/>
    <property type="evidence" value="ECO:0007669"/>
    <property type="project" value="UniProtKB-UniRule"/>
</dbReference>
<dbReference type="EC" id="2.5.1.18" evidence="3"/>
<evidence type="ECO:0000256" key="1">
    <source>
        <dbReference type="ARBA" id="ARBA00022679"/>
    </source>
</evidence>
<dbReference type="InterPro" id="IPR040079">
    <property type="entry name" value="Glutathione_S-Trfase"/>
</dbReference>
<dbReference type="SUPFAM" id="SSF52833">
    <property type="entry name" value="Thioredoxin-like"/>
    <property type="match status" value="1"/>
</dbReference>
<evidence type="ECO:0000259" key="4">
    <source>
        <dbReference type="PROSITE" id="PS50404"/>
    </source>
</evidence>
<comment type="catalytic activity">
    <reaction evidence="2 3">
        <text>RX + glutathione = an S-substituted glutathione + a halide anion + H(+)</text>
        <dbReference type="Rhea" id="RHEA:16437"/>
        <dbReference type="ChEBI" id="CHEBI:15378"/>
        <dbReference type="ChEBI" id="CHEBI:16042"/>
        <dbReference type="ChEBI" id="CHEBI:17792"/>
        <dbReference type="ChEBI" id="CHEBI:57925"/>
        <dbReference type="ChEBI" id="CHEBI:90779"/>
        <dbReference type="EC" id="2.5.1.18"/>
    </reaction>
</comment>
<comment type="similarity">
    <text evidence="3">Belongs to the GST superfamily.</text>
</comment>
<dbReference type="PANTHER" id="PTHR11260">
    <property type="entry name" value="GLUTATHIONE S-TRANSFERASE, GST, SUPERFAMILY, GST DOMAIN CONTAINING"/>
    <property type="match status" value="1"/>
</dbReference>
<comment type="caution">
    <text evidence="6">The sequence shown here is derived from an EMBL/GenBank/DDBJ whole genome shotgun (WGS) entry which is preliminary data.</text>
</comment>
<dbReference type="EMBL" id="JAKOGI010000109">
    <property type="protein sequence ID" value="KAJ8443949.1"/>
    <property type="molecule type" value="Genomic_DNA"/>
</dbReference>
<dbReference type="InterPro" id="IPR010987">
    <property type="entry name" value="Glutathione-S-Trfase_C-like"/>
</dbReference>
<feature type="domain" description="GST N-terminal" evidence="4">
    <location>
        <begin position="51"/>
        <end position="127"/>
    </location>
</feature>
<feature type="domain" description="GST C-terminal" evidence="5">
    <location>
        <begin position="132"/>
        <end position="181"/>
    </location>
</feature>
<name>A0A9Q1KJE6_9CARY</name>
<protein>
    <recommendedName>
        <fullName evidence="3">Glutathione S-transferase</fullName>
        <ecNumber evidence="3">2.5.1.18</ecNumber>
    </recommendedName>
</protein>
<dbReference type="InterPro" id="IPR036249">
    <property type="entry name" value="Thioredoxin-like_sf"/>
</dbReference>
<dbReference type="SFLD" id="SFLDS00019">
    <property type="entry name" value="Glutathione_Transferase_(cytos"/>
    <property type="match status" value="1"/>
</dbReference>
<dbReference type="PROSITE" id="PS50405">
    <property type="entry name" value="GST_CTER"/>
    <property type="match status" value="1"/>
</dbReference>
<dbReference type="Proteomes" id="UP001153076">
    <property type="component" value="Unassembled WGS sequence"/>
</dbReference>
<dbReference type="GO" id="GO:0006749">
    <property type="term" value="P:glutathione metabolic process"/>
    <property type="evidence" value="ECO:0007669"/>
    <property type="project" value="TreeGrafter"/>
</dbReference>
<evidence type="ECO:0000313" key="6">
    <source>
        <dbReference type="EMBL" id="KAJ8443949.1"/>
    </source>
</evidence>
<dbReference type="Pfam" id="PF02798">
    <property type="entry name" value="GST_N"/>
    <property type="match status" value="1"/>
</dbReference>
<dbReference type="AlphaFoldDB" id="A0A9Q1KJE6"/>
<sequence length="181" mass="20941">MQTNETSESTHAKPIWKNSSLNCAVHVNTKRHSKQTLERQMGGGKTMNTTQELKLHGVWPSRYSYRGLRLKCLEFQYVEEDLCNKSDKLLTLNRVYHRVPVLVHTGKPISESNVILEYIDETWPHPPLLSQDPHQRATARFWVNFVEDKISPVFAAFYIAVGEEHKKAVEEAKDLLKILEE</sequence>
<evidence type="ECO:0000256" key="3">
    <source>
        <dbReference type="RuleBase" id="RU369102"/>
    </source>
</evidence>
<keyword evidence="1 3" id="KW-0808">Transferase</keyword>
<evidence type="ECO:0000256" key="2">
    <source>
        <dbReference type="ARBA" id="ARBA00047960"/>
    </source>
</evidence>
<keyword evidence="7" id="KW-1185">Reference proteome</keyword>
<proteinExistence type="inferred from homology"/>
<accession>A0A9Q1KJE6</accession>
<dbReference type="Gene3D" id="1.20.1050.10">
    <property type="match status" value="1"/>
</dbReference>
<comment type="function">
    <text evidence="3">Is involved in the conjugation of reduced glutathione to a wide number of exogenous and endogenous hydrophobic electrophiles.</text>
</comment>
<evidence type="ECO:0000259" key="5">
    <source>
        <dbReference type="PROSITE" id="PS50405"/>
    </source>
</evidence>
<organism evidence="6 7">
    <name type="scientific">Carnegiea gigantea</name>
    <dbReference type="NCBI Taxonomy" id="171969"/>
    <lineage>
        <taxon>Eukaryota</taxon>
        <taxon>Viridiplantae</taxon>
        <taxon>Streptophyta</taxon>
        <taxon>Embryophyta</taxon>
        <taxon>Tracheophyta</taxon>
        <taxon>Spermatophyta</taxon>
        <taxon>Magnoliopsida</taxon>
        <taxon>eudicotyledons</taxon>
        <taxon>Gunneridae</taxon>
        <taxon>Pentapetalae</taxon>
        <taxon>Caryophyllales</taxon>
        <taxon>Cactineae</taxon>
        <taxon>Cactaceae</taxon>
        <taxon>Cactoideae</taxon>
        <taxon>Echinocereeae</taxon>
        <taxon>Carnegiea</taxon>
    </lineage>
</organism>
<reference evidence="6" key="1">
    <citation type="submission" date="2022-04" db="EMBL/GenBank/DDBJ databases">
        <title>Carnegiea gigantea Genome sequencing and assembly v2.</title>
        <authorList>
            <person name="Copetti D."/>
            <person name="Sanderson M.J."/>
            <person name="Burquez A."/>
            <person name="Wojciechowski M.F."/>
        </authorList>
    </citation>
    <scope>NUCLEOTIDE SEQUENCE</scope>
    <source>
        <strain evidence="6">SGP5-SGP5p</strain>
        <tissue evidence="6">Aerial part</tissue>
    </source>
</reference>
<dbReference type="InterPro" id="IPR045073">
    <property type="entry name" value="Omega/Tau-like"/>
</dbReference>
<dbReference type="GO" id="GO:0005829">
    <property type="term" value="C:cytosol"/>
    <property type="evidence" value="ECO:0007669"/>
    <property type="project" value="UniProtKB-SubCell"/>
</dbReference>
<keyword evidence="3" id="KW-0963">Cytoplasm</keyword>
<gene>
    <name evidence="6" type="ORF">Cgig2_020795</name>
</gene>
<dbReference type="Gene3D" id="3.40.30.10">
    <property type="entry name" value="Glutaredoxin"/>
    <property type="match status" value="1"/>
</dbReference>
<dbReference type="InterPro" id="IPR004045">
    <property type="entry name" value="Glutathione_S-Trfase_N"/>
</dbReference>
<comment type="subcellular location">
    <subcellularLocation>
        <location evidence="3">Cytoplasm</location>
        <location evidence="3">Cytosol</location>
    </subcellularLocation>
</comment>
<dbReference type="PANTHER" id="PTHR11260:SF775">
    <property type="entry name" value="GLUTATHIONE S-TRANSFERASE U10"/>
    <property type="match status" value="1"/>
</dbReference>
<dbReference type="OrthoDB" id="202840at2759"/>
<evidence type="ECO:0000313" key="7">
    <source>
        <dbReference type="Proteomes" id="UP001153076"/>
    </source>
</evidence>
<dbReference type="PROSITE" id="PS50404">
    <property type="entry name" value="GST_NTER"/>
    <property type="match status" value="1"/>
</dbReference>